<dbReference type="OrthoDB" id="91555at2759"/>
<name>A0A9W6XUK1_9STRA</name>
<comment type="caution">
    <text evidence="1">The sequence shown here is derived from an EMBL/GenBank/DDBJ whole genome shotgun (WGS) entry which is preliminary data.</text>
</comment>
<dbReference type="InterPro" id="IPR036397">
    <property type="entry name" value="RNaseH_sf"/>
</dbReference>
<reference evidence="1" key="1">
    <citation type="submission" date="2023-04" db="EMBL/GenBank/DDBJ databases">
        <title>Phytophthora fragariaefolia NBRC 109709.</title>
        <authorList>
            <person name="Ichikawa N."/>
            <person name="Sato H."/>
            <person name="Tonouchi N."/>
        </authorList>
    </citation>
    <scope>NUCLEOTIDE SEQUENCE</scope>
    <source>
        <strain evidence="1">NBRC 109709</strain>
    </source>
</reference>
<dbReference type="Proteomes" id="UP001165121">
    <property type="component" value="Unassembled WGS sequence"/>
</dbReference>
<evidence type="ECO:0000313" key="2">
    <source>
        <dbReference type="Proteomes" id="UP001165121"/>
    </source>
</evidence>
<dbReference type="EMBL" id="BSXT01001831">
    <property type="protein sequence ID" value="GMF45531.1"/>
    <property type="molecule type" value="Genomic_DNA"/>
</dbReference>
<dbReference type="Gene3D" id="3.30.420.10">
    <property type="entry name" value="Ribonuclease H-like superfamily/Ribonuclease H"/>
    <property type="match status" value="1"/>
</dbReference>
<dbReference type="AlphaFoldDB" id="A0A9W6XUK1"/>
<sequence length="281" mass="31764">MREKRSDHLFFVAIIFTQRNIPSIKSTNKQRQHECAAAKARGVRLYGRRRLCKVAAHNHGRCSYARRAVLDADGDPKTHGGVRGARIKMTVEVMGKPEEYLDEDCLHTCGQMRDRLRSDLGVAVSTSSVHRALQGMVYSLKKLLIEKITMNNMVYKDKRNKFVEKLEKHMSRGDMVYFQDETNFNMYLSRNEGYSRVGERASVALIPSHGAKLHVQAGISSDTGIVLMRPHAGSVMKQENARFVADLFTAALKTEEYSEVEFTNKVVIVTDNAPAHSEMET</sequence>
<proteinExistence type="predicted"/>
<organism evidence="1 2">
    <name type="scientific">Phytophthora fragariaefolia</name>
    <dbReference type="NCBI Taxonomy" id="1490495"/>
    <lineage>
        <taxon>Eukaryota</taxon>
        <taxon>Sar</taxon>
        <taxon>Stramenopiles</taxon>
        <taxon>Oomycota</taxon>
        <taxon>Peronosporomycetes</taxon>
        <taxon>Peronosporales</taxon>
        <taxon>Peronosporaceae</taxon>
        <taxon>Phytophthora</taxon>
    </lineage>
</organism>
<protein>
    <submittedName>
        <fullName evidence="1">Unnamed protein product</fullName>
    </submittedName>
</protein>
<keyword evidence="2" id="KW-1185">Reference proteome</keyword>
<gene>
    <name evidence="1" type="ORF">Pfra01_001634700</name>
</gene>
<evidence type="ECO:0000313" key="1">
    <source>
        <dbReference type="EMBL" id="GMF45531.1"/>
    </source>
</evidence>
<dbReference type="GO" id="GO:0003676">
    <property type="term" value="F:nucleic acid binding"/>
    <property type="evidence" value="ECO:0007669"/>
    <property type="project" value="InterPro"/>
</dbReference>
<accession>A0A9W6XUK1</accession>